<protein>
    <submittedName>
        <fullName evidence="2">FHA domain-containing protein</fullName>
    </submittedName>
</protein>
<dbReference type="Proteomes" id="UP001150924">
    <property type="component" value="Unassembled WGS sequence"/>
</dbReference>
<comment type="caution">
    <text evidence="2">The sequence shown here is derived from an EMBL/GenBank/DDBJ whole genome shotgun (WGS) entry which is preliminary data.</text>
</comment>
<dbReference type="RefSeq" id="WP_267766310.1">
    <property type="nucleotide sequence ID" value="NZ_JAPNKE010000002.1"/>
</dbReference>
<dbReference type="PROSITE" id="PS50006">
    <property type="entry name" value="FHA_DOMAIN"/>
    <property type="match status" value="2"/>
</dbReference>
<dbReference type="AlphaFoldDB" id="A0A9X3EIG1"/>
<reference evidence="2" key="1">
    <citation type="submission" date="2022-11" db="EMBL/GenBank/DDBJ databases">
        <title>Minimal conservation of predation-associated metabolite biosynthetic gene clusters underscores biosynthetic potential of Myxococcota including descriptions for ten novel species: Archangium lansinium sp. nov., Myxococcus landrumus sp. nov., Nannocystis bai.</title>
        <authorList>
            <person name="Ahearne A."/>
            <person name="Stevens C."/>
            <person name="Phillips K."/>
        </authorList>
    </citation>
    <scope>NUCLEOTIDE SEQUENCE</scope>
    <source>
        <strain evidence="2">Na p29</strain>
    </source>
</reference>
<name>A0A9X3EIG1_9BACT</name>
<feature type="domain" description="FHA" evidence="1">
    <location>
        <begin position="150"/>
        <end position="197"/>
    </location>
</feature>
<accession>A0A9X3EIG1</accession>
<evidence type="ECO:0000313" key="2">
    <source>
        <dbReference type="EMBL" id="MCY1004729.1"/>
    </source>
</evidence>
<proteinExistence type="predicted"/>
<sequence length="403" mass="44325">MLFALVEHWQGRAGEPEQHRRATHGLAPPAFGDVFLPPAHVTTLLRRAGERTRARNSPAPPTIAPAIIIGMAEAHGDGDDDKRSRATRILAAPVEPRTSFAATFKAMFRELLPIYAAFDKDGLLCVAAREDGKIAAYVHLPILSEQGAFGVIGRHECCALTLHDEDVSLRHALVRVSQQGLGEARVRLIDLDSSNTFRTEDGQVCKSVLAEGPLFVHLLGYQLFLFPTGTLAPSRWESSADATWQSFPERVYLDHRIPERANREQRRPQPAGRARRHTYMTLLPAAQHLRAKPGAGGRIVGTILLSAENTQIAHRVSAEDLERGMLIGRYERCQLAGASHSLSRVHLVLLLDESDIWAVDTASLNGTIVDGQKISAIVLDRELELKLPAGMGMRWVPEHIPPS</sequence>
<dbReference type="SMART" id="SM00240">
    <property type="entry name" value="FHA"/>
    <property type="match status" value="2"/>
</dbReference>
<gene>
    <name evidence="2" type="ORF">OV079_03910</name>
</gene>
<dbReference type="InterPro" id="IPR000253">
    <property type="entry name" value="FHA_dom"/>
</dbReference>
<feature type="domain" description="FHA" evidence="1">
    <location>
        <begin position="325"/>
        <end position="374"/>
    </location>
</feature>
<dbReference type="CDD" id="cd00060">
    <property type="entry name" value="FHA"/>
    <property type="match status" value="2"/>
</dbReference>
<evidence type="ECO:0000313" key="3">
    <source>
        <dbReference type="Proteomes" id="UP001150924"/>
    </source>
</evidence>
<dbReference type="Pfam" id="PF00498">
    <property type="entry name" value="FHA"/>
    <property type="match status" value="2"/>
</dbReference>
<dbReference type="Gene3D" id="2.60.200.20">
    <property type="match status" value="2"/>
</dbReference>
<dbReference type="InterPro" id="IPR008984">
    <property type="entry name" value="SMAD_FHA_dom_sf"/>
</dbReference>
<dbReference type="SUPFAM" id="SSF49879">
    <property type="entry name" value="SMAD/FHA domain"/>
    <property type="match status" value="2"/>
</dbReference>
<keyword evidence="3" id="KW-1185">Reference proteome</keyword>
<dbReference type="EMBL" id="JAPNKE010000002">
    <property type="protein sequence ID" value="MCY1004729.1"/>
    <property type="molecule type" value="Genomic_DNA"/>
</dbReference>
<organism evidence="2 3">
    <name type="scientific">Nannocystis pusilla</name>
    <dbReference type="NCBI Taxonomy" id="889268"/>
    <lineage>
        <taxon>Bacteria</taxon>
        <taxon>Pseudomonadati</taxon>
        <taxon>Myxococcota</taxon>
        <taxon>Polyangia</taxon>
        <taxon>Nannocystales</taxon>
        <taxon>Nannocystaceae</taxon>
        <taxon>Nannocystis</taxon>
    </lineage>
</organism>
<evidence type="ECO:0000259" key="1">
    <source>
        <dbReference type="PROSITE" id="PS50006"/>
    </source>
</evidence>